<keyword evidence="9" id="KW-0732">Signal</keyword>
<dbReference type="FunFam" id="2.10.25.140:FF:000001">
    <property type="entry name" value="Delta-like protein"/>
    <property type="match status" value="3"/>
</dbReference>
<dbReference type="PANTHER" id="PTHR24043">
    <property type="entry name" value="SCAVENGER RECEPTOR CLASS F"/>
    <property type="match status" value="1"/>
</dbReference>
<feature type="disulfide bond" evidence="8">
    <location>
        <begin position="423"/>
        <end position="432"/>
    </location>
</feature>
<feature type="domain" description="DSL" evidence="12">
    <location>
        <begin position="454"/>
        <end position="498"/>
    </location>
</feature>
<dbReference type="Gene3D" id="2.60.40.3510">
    <property type="match status" value="1"/>
</dbReference>
<evidence type="ECO:0000313" key="14">
    <source>
        <dbReference type="Proteomes" id="UP001163046"/>
    </source>
</evidence>
<organism evidence="13 14">
    <name type="scientific">Desmophyllum pertusum</name>
    <dbReference type="NCBI Taxonomy" id="174260"/>
    <lineage>
        <taxon>Eukaryota</taxon>
        <taxon>Metazoa</taxon>
        <taxon>Cnidaria</taxon>
        <taxon>Anthozoa</taxon>
        <taxon>Hexacorallia</taxon>
        <taxon>Scleractinia</taxon>
        <taxon>Caryophylliina</taxon>
        <taxon>Caryophylliidae</taxon>
        <taxon>Desmophyllum</taxon>
    </lineage>
</organism>
<comment type="caution">
    <text evidence="13">The sequence shown here is derived from an EMBL/GenBank/DDBJ whole genome shotgun (WGS) entry which is preliminary data.</text>
</comment>
<dbReference type="Pfam" id="PF01414">
    <property type="entry name" value="DSL"/>
    <property type="match status" value="8"/>
</dbReference>
<dbReference type="InterPro" id="IPR042635">
    <property type="entry name" value="MEGF10/SREC1/2-like"/>
</dbReference>
<keyword evidence="1 9" id="KW-0217">Developmental protein</keyword>
<evidence type="ECO:0000256" key="7">
    <source>
        <dbReference type="ARBA" id="ARBA00023180"/>
    </source>
</evidence>
<feature type="disulfide bond" evidence="8">
    <location>
        <begin position="456"/>
        <end position="465"/>
    </location>
</feature>
<sequence>MSVRESFLRPKADVRLDFPGDQVDKDEDDNEGTSGSGKVTVLLVDYRNSKSRLANGNCCDNFFSCINDCDNFFRLCFAQTSSSDKCALWKGWTPVLGDDSFSFPRAGGSLGNGITNPVTYSFTRWQPIVFDVEVWDNDNGNIIGPANDFVDRYSLSIQTTPSPYHLASATAKRHKLTGNGYSYLNVEVKVFCDANYFIPNCTTYCVPRNDNTGHYTCDTRGQKVCLSGWFGSDCLTYCLAKNDTLGHYSCDGNGQRHCLDNWYGQDCLVYCIPRNDSLGHYSCDGNGQRHCLDNWYGQDCLVYCIPRNDSLGHYSCDVNGKRHCLDNWYGQDCLVYCMPRSDSLGHYRCDGNGQRQCLDTWYGPDCLVYCMPRNDTLEHYSCDGNGQRLCLDNWYGPGCLVYCMLRNDTLGHYSCDGNGQRQCLDTWYGPDCLVYCMPRNDTLGHYSCDGNGQRQCLDNWYGPGCLVYCMPRNDTLGHYSCDGNGQRLCLDNWYGPGCLVYCMLRNDTLGHYSCDGNGQRQCLDTWYGPDCLVYCMPRNDTLGHYSCDGNGQRQCLDNWYGPGCLVYCMPRNDTLGHYSCDGNGQRLCLDNWYGPGCLVYCMLRNDTLGHYSCDGNGQRQCLDTWYGPDCLVYCMPRNDTLGHYSCDGNGQRQCLDNWYGPGCLVYCMPRNDTLGHYSCDGNGQRQCLDNWYGPDCLVYCMPRNDTLGHYSCDGNGQRQCLDNWYGPNCLVYCMARNDTQGHYTCNSSGHIDCLSGWRGDNCTEENVTSSGTAVSFAVTSYTLLVSTAQRATVPLTTSSVYSLIPSSVYSSSLHSSAYDVAKTNTLRSYGSSANKGGNRNFTSRMSGHGVTQTKLPCFSALITTGTLQNINTESASFLVAAHTTASDVSKSSSVSSCSLDKLPSLLTTSSESRKVQRTEATKVTIPPSLLYSTSVISESSTYSPQTGARTLISTPSVVPLCTSDKDVIDQQTETARTQLHSTLGLQHQTSLSQLNSPLSASSPQKVAPTLMPTPSIGSLCTTNEEVTTQPTLTFDSTLGLQQQTSSSQEFSNPSFSSSLTSVAPTFTSTPSVGSRCNTNEEGTAPPTFQPDETSAIPGIIVEFQPIKKDKELMVPLMIRTIKTILAEQLNTICRKNTEACNLSEEEITSAWYCPRVVTVEIDDVTGKGVSFKITSALPPPLNAMVPPQTLMEVLQKNKEDIESATQANISWIRVYGLTTPRSYDNPDKITRASSRQKTSSLPYIFGIAGVGLIMVVILLVVRAKYAKNRIQPCVDDETPPSPSYECQPDTIFLLSDMKEKYVCKGKEKAGLHEDYDFQPPGAVEENNL</sequence>
<feature type="domain" description="DSL" evidence="12">
    <location>
        <begin position="190"/>
        <end position="234"/>
    </location>
</feature>
<feature type="disulfide bond" evidence="8">
    <location>
        <begin position="654"/>
        <end position="663"/>
    </location>
</feature>
<evidence type="ECO:0000256" key="1">
    <source>
        <dbReference type="ARBA" id="ARBA00022473"/>
    </source>
</evidence>
<feature type="disulfide bond" evidence="8">
    <location>
        <begin position="291"/>
        <end position="300"/>
    </location>
</feature>
<keyword evidence="2 9" id="KW-0245">EGF-like domain</keyword>
<accession>A0A9W9YHQ3</accession>
<evidence type="ECO:0000256" key="6">
    <source>
        <dbReference type="ARBA" id="ARBA00023157"/>
    </source>
</evidence>
<feature type="compositionally biased region" description="Polar residues" evidence="10">
    <location>
        <begin position="1062"/>
        <end position="1081"/>
    </location>
</feature>
<feature type="domain" description="DSL" evidence="12">
    <location>
        <begin position="388"/>
        <end position="432"/>
    </location>
</feature>
<dbReference type="GO" id="GO:0005044">
    <property type="term" value="F:scavenger receptor activity"/>
    <property type="evidence" value="ECO:0007669"/>
    <property type="project" value="InterPro"/>
</dbReference>
<keyword evidence="14" id="KW-1185">Reference proteome</keyword>
<reference evidence="13" key="1">
    <citation type="submission" date="2023-01" db="EMBL/GenBank/DDBJ databases">
        <title>Genome assembly of the deep-sea coral Lophelia pertusa.</title>
        <authorList>
            <person name="Herrera S."/>
            <person name="Cordes E."/>
        </authorList>
    </citation>
    <scope>NUCLEOTIDE SEQUENCE</scope>
    <source>
        <strain evidence="13">USNM1676648</strain>
        <tissue evidence="13">Polyp</tissue>
    </source>
</reference>
<feature type="disulfide bond" evidence="8">
    <location>
        <begin position="192"/>
        <end position="201"/>
    </location>
</feature>
<feature type="disulfide bond" evidence="8">
    <location>
        <begin position="390"/>
        <end position="399"/>
    </location>
</feature>
<feature type="disulfide bond" evidence="8">
    <location>
        <begin position="753"/>
        <end position="762"/>
    </location>
</feature>
<feature type="region of interest" description="Disordered" evidence="10">
    <location>
        <begin position="1043"/>
        <end position="1093"/>
    </location>
</feature>
<dbReference type="OrthoDB" id="5980124at2759"/>
<gene>
    <name evidence="13" type="ORF">OS493_010103</name>
</gene>
<evidence type="ECO:0000256" key="10">
    <source>
        <dbReference type="SAM" id="MobiDB-lite"/>
    </source>
</evidence>
<dbReference type="Gene3D" id="2.10.25.140">
    <property type="match status" value="17"/>
</dbReference>
<evidence type="ECO:0000256" key="11">
    <source>
        <dbReference type="SAM" id="Phobius"/>
    </source>
</evidence>
<feature type="disulfide bond" evidence="8">
    <location>
        <begin position="720"/>
        <end position="729"/>
    </location>
</feature>
<feature type="disulfide bond" evidence="8">
    <location>
        <begin position="733"/>
        <end position="745"/>
    </location>
</feature>
<dbReference type="Proteomes" id="UP001163046">
    <property type="component" value="Unassembled WGS sequence"/>
</dbReference>
<feature type="disulfide bond" evidence="8">
    <location>
        <begin position="225"/>
        <end position="234"/>
    </location>
</feature>
<feature type="disulfide bond" evidence="8">
    <location>
        <begin position="489"/>
        <end position="498"/>
    </location>
</feature>
<keyword evidence="3 9" id="KW-0812">Transmembrane</keyword>
<feature type="disulfide bond" evidence="8">
    <location>
        <begin position="555"/>
        <end position="564"/>
    </location>
</feature>
<evidence type="ECO:0000256" key="4">
    <source>
        <dbReference type="ARBA" id="ARBA00022737"/>
    </source>
</evidence>
<feature type="domain" description="DSL" evidence="12">
    <location>
        <begin position="322"/>
        <end position="366"/>
    </location>
</feature>
<name>A0A9W9YHQ3_9CNID</name>
<evidence type="ECO:0000256" key="3">
    <source>
        <dbReference type="ARBA" id="ARBA00022692"/>
    </source>
</evidence>
<feature type="disulfide bond" evidence="8">
    <location>
        <begin position="258"/>
        <end position="267"/>
    </location>
</feature>
<evidence type="ECO:0000256" key="8">
    <source>
        <dbReference type="PROSITE-ProRule" id="PRU00377"/>
    </source>
</evidence>
<keyword evidence="6 8" id="KW-1015">Disulfide bond</keyword>
<feature type="disulfide bond" evidence="8">
    <location>
        <begin position="667"/>
        <end position="679"/>
    </location>
</feature>
<keyword evidence="5 9" id="KW-1133">Transmembrane helix</keyword>
<evidence type="ECO:0000313" key="13">
    <source>
        <dbReference type="EMBL" id="KAJ7337246.1"/>
    </source>
</evidence>
<evidence type="ECO:0000259" key="12">
    <source>
        <dbReference type="PROSITE" id="PS51051"/>
    </source>
</evidence>
<dbReference type="InterPro" id="IPR001774">
    <property type="entry name" value="DSL"/>
</dbReference>
<comment type="subcellular location">
    <subcellularLocation>
        <location evidence="9">Membrane</location>
        <topology evidence="9">Single-pass type I membrane protein</topology>
    </subcellularLocation>
</comment>
<feature type="disulfide bond" evidence="8">
    <location>
        <begin position="568"/>
        <end position="580"/>
    </location>
</feature>
<evidence type="ECO:0000256" key="5">
    <source>
        <dbReference type="ARBA" id="ARBA00022989"/>
    </source>
</evidence>
<feature type="disulfide bond" evidence="8">
    <location>
        <begin position="271"/>
        <end position="283"/>
    </location>
</feature>
<feature type="domain" description="DSL" evidence="12">
    <location>
        <begin position="553"/>
        <end position="597"/>
    </location>
</feature>
<feature type="disulfide bond" evidence="8">
    <location>
        <begin position="337"/>
        <end position="349"/>
    </location>
</feature>
<feature type="disulfide bond" evidence="8">
    <location>
        <begin position="687"/>
        <end position="696"/>
    </location>
</feature>
<dbReference type="InterPro" id="IPR011651">
    <property type="entry name" value="Notch_ligand_N"/>
</dbReference>
<evidence type="ECO:0000256" key="2">
    <source>
        <dbReference type="ARBA" id="ARBA00022536"/>
    </source>
</evidence>
<feature type="disulfide bond" evidence="8">
    <location>
        <begin position="324"/>
        <end position="333"/>
    </location>
</feature>
<keyword evidence="4 9" id="KW-0677">Repeat</keyword>
<dbReference type="Pfam" id="PF07657">
    <property type="entry name" value="MNNL"/>
    <property type="match status" value="1"/>
</dbReference>
<evidence type="ECO:0000256" key="9">
    <source>
        <dbReference type="RuleBase" id="RU280815"/>
    </source>
</evidence>
<keyword evidence="9 11" id="KW-0472">Membrane</keyword>
<feature type="disulfide bond" evidence="8">
    <location>
        <begin position="205"/>
        <end position="217"/>
    </location>
</feature>
<feature type="disulfide bond" evidence="8">
    <location>
        <begin position="469"/>
        <end position="481"/>
    </location>
</feature>
<keyword evidence="7" id="KW-0325">Glycoprotein</keyword>
<protein>
    <recommendedName>
        <fullName evidence="9">Delta-like protein</fullName>
    </recommendedName>
</protein>
<feature type="domain" description="DSL" evidence="12">
    <location>
        <begin position="256"/>
        <end position="300"/>
    </location>
</feature>
<feature type="disulfide bond" evidence="8">
    <location>
        <begin position="403"/>
        <end position="415"/>
    </location>
</feature>
<dbReference type="PANTHER" id="PTHR24043:SF12">
    <property type="entry name" value="DELTA-LIKE PROTEIN"/>
    <property type="match status" value="1"/>
</dbReference>
<feature type="transmembrane region" description="Helical" evidence="11">
    <location>
        <begin position="1241"/>
        <end position="1261"/>
    </location>
</feature>
<dbReference type="SMART" id="SM00051">
    <property type="entry name" value="DSL"/>
    <property type="match status" value="9"/>
</dbReference>
<dbReference type="FunFam" id="2.10.25.140:FF:000002">
    <property type="entry name" value="Delta-like protein"/>
    <property type="match status" value="1"/>
</dbReference>
<feature type="disulfide bond" evidence="8">
    <location>
        <begin position="357"/>
        <end position="366"/>
    </location>
</feature>
<feature type="domain" description="DSL" evidence="12">
    <location>
        <begin position="652"/>
        <end position="696"/>
    </location>
</feature>
<dbReference type="EMBL" id="MU827781">
    <property type="protein sequence ID" value="KAJ7337246.1"/>
    <property type="molecule type" value="Genomic_DNA"/>
</dbReference>
<dbReference type="GO" id="GO:0016020">
    <property type="term" value="C:membrane"/>
    <property type="evidence" value="ECO:0007669"/>
    <property type="project" value="UniProtKB-SubCell"/>
</dbReference>
<comment type="function">
    <text evidence="9">Putative Notch ligand involved in the mediation of Notch signaling.</text>
</comment>
<dbReference type="PROSITE" id="PS51051">
    <property type="entry name" value="DSL"/>
    <property type="match status" value="8"/>
</dbReference>
<dbReference type="GO" id="GO:0007219">
    <property type="term" value="P:Notch signaling pathway"/>
    <property type="evidence" value="ECO:0007669"/>
    <property type="project" value="InterPro"/>
</dbReference>
<feature type="domain" description="DSL" evidence="12">
    <location>
        <begin position="718"/>
        <end position="762"/>
    </location>
</feature>
<feature type="compositionally biased region" description="Low complexity" evidence="10">
    <location>
        <begin position="1043"/>
        <end position="1061"/>
    </location>
</feature>
<proteinExistence type="predicted"/>
<feature type="disulfide bond" evidence="8">
    <location>
        <begin position="588"/>
        <end position="597"/>
    </location>
</feature>